<dbReference type="RefSeq" id="WP_155320213.1">
    <property type="nucleotide sequence ID" value="NZ_AP021874.1"/>
</dbReference>
<keyword evidence="6" id="KW-0012">Acyltransferase</keyword>
<dbReference type="OrthoDB" id="5297205at2"/>
<evidence type="ECO:0000256" key="2">
    <source>
        <dbReference type="ARBA" id="ARBA00001089"/>
    </source>
</evidence>
<dbReference type="SUPFAM" id="SSF56235">
    <property type="entry name" value="N-terminal nucleophile aminohydrolases (Ntn hydrolases)"/>
    <property type="match status" value="1"/>
</dbReference>
<keyword evidence="8" id="KW-1185">Reference proteome</keyword>
<protein>
    <recommendedName>
        <fullName evidence="6">Glutathione hydrolase proenzyme</fullName>
        <ecNumber evidence="6">2.3.2.2</ecNumber>
        <ecNumber evidence="6">3.4.19.13</ecNumber>
    </recommendedName>
    <component>
        <recommendedName>
            <fullName evidence="6">Glutathione hydrolase large chain</fullName>
        </recommendedName>
    </component>
    <component>
        <recommendedName>
            <fullName evidence="6">Glutathione hydrolase small chain</fullName>
        </recommendedName>
    </component>
</protein>
<gene>
    <name evidence="7" type="primary">ywrD</name>
    <name evidence="7" type="ORF">DSCA_64560</name>
</gene>
<dbReference type="GO" id="GO:0006751">
    <property type="term" value="P:glutathione catabolic process"/>
    <property type="evidence" value="ECO:0007669"/>
    <property type="project" value="UniProtKB-UniRule"/>
</dbReference>
<dbReference type="InterPro" id="IPR052896">
    <property type="entry name" value="GGT-like_enzyme"/>
</dbReference>
<proteinExistence type="inferred from homology"/>
<evidence type="ECO:0000256" key="5">
    <source>
        <dbReference type="PIRSR" id="PIRSR600101-2"/>
    </source>
</evidence>
<evidence type="ECO:0000256" key="6">
    <source>
        <dbReference type="RuleBase" id="RU368036"/>
    </source>
</evidence>
<feature type="active site" description="Nucleophile" evidence="4">
    <location>
        <position position="352"/>
    </location>
</feature>
<feature type="binding site" evidence="5">
    <location>
        <position position="435"/>
    </location>
    <ligand>
        <name>L-glutamate</name>
        <dbReference type="ChEBI" id="CHEBI:29985"/>
    </ligand>
</feature>
<dbReference type="InterPro" id="IPR000101">
    <property type="entry name" value="GGT_peptidase"/>
</dbReference>
<dbReference type="PANTHER" id="PTHR43881">
    <property type="entry name" value="GAMMA-GLUTAMYLTRANSPEPTIDASE (AFU_ORTHOLOGUE AFUA_4G13580)"/>
    <property type="match status" value="1"/>
</dbReference>
<comment type="catalytic activity">
    <reaction evidence="3 6">
        <text>an N-terminal (5-L-glutamyl)-[peptide] + an alpha-amino acid = 5-L-glutamyl amino acid + an N-terminal L-alpha-aminoacyl-[peptide]</text>
        <dbReference type="Rhea" id="RHEA:23904"/>
        <dbReference type="Rhea" id="RHEA-COMP:9780"/>
        <dbReference type="Rhea" id="RHEA-COMP:9795"/>
        <dbReference type="ChEBI" id="CHEBI:77644"/>
        <dbReference type="ChEBI" id="CHEBI:78597"/>
        <dbReference type="ChEBI" id="CHEBI:78599"/>
        <dbReference type="ChEBI" id="CHEBI:78608"/>
        <dbReference type="EC" id="2.3.2.2"/>
    </reaction>
</comment>
<keyword evidence="6" id="KW-0317">Glutathione biosynthesis</keyword>
<accession>A0A5K7YT59</accession>
<dbReference type="GO" id="GO:0103068">
    <property type="term" value="F:leukotriene C4 gamma-glutamyl transferase activity"/>
    <property type="evidence" value="ECO:0007669"/>
    <property type="project" value="UniProtKB-EC"/>
</dbReference>
<dbReference type="GO" id="GO:0036374">
    <property type="term" value="F:glutathione hydrolase activity"/>
    <property type="evidence" value="ECO:0007669"/>
    <property type="project" value="UniProtKB-UniRule"/>
</dbReference>
<comment type="pathway">
    <text evidence="6">Sulfur metabolism; glutathione metabolism.</text>
</comment>
<organism evidence="7 8">
    <name type="scientific">Desulfosarcina alkanivorans</name>
    <dbReference type="NCBI Taxonomy" id="571177"/>
    <lineage>
        <taxon>Bacteria</taxon>
        <taxon>Pseudomonadati</taxon>
        <taxon>Thermodesulfobacteriota</taxon>
        <taxon>Desulfobacteria</taxon>
        <taxon>Desulfobacterales</taxon>
        <taxon>Desulfosarcinaceae</taxon>
        <taxon>Desulfosarcina</taxon>
    </lineage>
</organism>
<dbReference type="GO" id="GO:0006750">
    <property type="term" value="P:glutathione biosynthetic process"/>
    <property type="evidence" value="ECO:0007669"/>
    <property type="project" value="UniProtKB-KW"/>
</dbReference>
<evidence type="ECO:0000256" key="4">
    <source>
        <dbReference type="PIRSR" id="PIRSR600101-1"/>
    </source>
</evidence>
<dbReference type="Gene3D" id="3.60.20.40">
    <property type="match status" value="1"/>
</dbReference>
<dbReference type="PRINTS" id="PR01210">
    <property type="entry name" value="GGTRANSPTASE"/>
</dbReference>
<keyword evidence="6" id="KW-0378">Hydrolase</keyword>
<dbReference type="Gene3D" id="1.10.246.130">
    <property type="match status" value="1"/>
</dbReference>
<sequence length="534" mass="57157">MTNHFATHRPLLMGTSWMITADHPLAARAGAAVLESGGNAVDAAIAANLVMTTVKPHMCGIGGDLFMLIHMAAGGTVEALNASGRAPASATLEAYRERGYRHVPETGIHTCTVPGTIAGWQAALEKHGTLGLDTLLAMAIPYAQNGFPVYPELVGILKERQDILKASGAAGETFLPGGEIPRVGRLMVQPQLARSYRMLMENGPDAFYKGPLGEALVAHSEAMGGFFSEADLARHTVEWETPITSDYRGYTIATQPPNSQGIALLMQANMLATRDLAAMAVDSAELVHLMVEAKKLAFVDRDAHVCDPAFHTIPIAEMLSPARAGNRIGLIDPDRAANGYDAQDFTRGGDDTVYLTVVDADGNAVVLIQSLYEAFGSCEMVPETGMVLHNRGRGFSLDAAHPNVLAPSKRPYHTLHPVMILKDGRPAILLGTPGADGQTQTNIQLAIDLIDFDADPQQANEAPRWRSNPDGSLMMENRFPEKTIASLKAKGHDVRVVEDYAEIMGSSQVITIDRENGVLAAGADPRRQAYAIGK</sequence>
<dbReference type="EMBL" id="AP021874">
    <property type="protein sequence ID" value="BBO72526.1"/>
    <property type="molecule type" value="Genomic_DNA"/>
</dbReference>
<dbReference type="EC" id="3.4.19.13" evidence="6"/>
<dbReference type="InterPro" id="IPR029055">
    <property type="entry name" value="Ntn_hydrolases_N"/>
</dbReference>
<dbReference type="PANTHER" id="PTHR43881:SF1">
    <property type="entry name" value="GAMMA-GLUTAMYLTRANSPEPTIDASE (AFU_ORTHOLOGUE AFUA_4G13580)"/>
    <property type="match status" value="1"/>
</dbReference>
<dbReference type="UniPathway" id="UPA00204"/>
<dbReference type="AlphaFoldDB" id="A0A5K7YT59"/>
<dbReference type="InterPro" id="IPR043137">
    <property type="entry name" value="GGT_ssub_C"/>
</dbReference>
<dbReference type="InterPro" id="IPR043138">
    <property type="entry name" value="GGT_lsub"/>
</dbReference>
<evidence type="ECO:0000313" key="7">
    <source>
        <dbReference type="EMBL" id="BBO72526.1"/>
    </source>
</evidence>
<evidence type="ECO:0000256" key="1">
    <source>
        <dbReference type="ARBA" id="ARBA00001049"/>
    </source>
</evidence>
<dbReference type="NCBIfam" id="TIGR00066">
    <property type="entry name" value="g_glut_trans"/>
    <property type="match status" value="1"/>
</dbReference>
<name>A0A5K7YT59_9BACT</name>
<evidence type="ECO:0000256" key="3">
    <source>
        <dbReference type="ARBA" id="ARBA00047417"/>
    </source>
</evidence>
<comment type="similarity">
    <text evidence="6">Belongs to the gamma-glutamyltransferase family.</text>
</comment>
<dbReference type="KEGG" id="dalk:DSCA_64560"/>
<reference evidence="7 8" key="1">
    <citation type="submission" date="2019-11" db="EMBL/GenBank/DDBJ databases">
        <title>Comparative genomics of hydrocarbon-degrading Desulfosarcina strains.</title>
        <authorList>
            <person name="Watanabe M."/>
            <person name="Kojima H."/>
            <person name="Fukui M."/>
        </authorList>
    </citation>
    <scope>NUCLEOTIDE SEQUENCE [LARGE SCALE GENOMIC DNA]</scope>
    <source>
        <strain evidence="7 8">PL12</strain>
    </source>
</reference>
<keyword evidence="6" id="KW-0865">Zymogen</keyword>
<dbReference type="Pfam" id="PF01019">
    <property type="entry name" value="G_glu_transpept"/>
    <property type="match status" value="1"/>
</dbReference>
<dbReference type="Proteomes" id="UP000427906">
    <property type="component" value="Chromosome"/>
</dbReference>
<comment type="catalytic activity">
    <reaction evidence="1 6">
        <text>an S-substituted glutathione + H2O = an S-substituted L-cysteinylglycine + L-glutamate</text>
        <dbReference type="Rhea" id="RHEA:59468"/>
        <dbReference type="ChEBI" id="CHEBI:15377"/>
        <dbReference type="ChEBI" id="CHEBI:29985"/>
        <dbReference type="ChEBI" id="CHEBI:90779"/>
        <dbReference type="ChEBI" id="CHEBI:143103"/>
        <dbReference type="EC" id="3.4.19.13"/>
    </reaction>
</comment>
<comment type="subunit">
    <text evidence="6">This enzyme consists of two polypeptide chains, which are synthesized in precursor form from a single polypeptide.</text>
</comment>
<evidence type="ECO:0000313" key="8">
    <source>
        <dbReference type="Proteomes" id="UP000427906"/>
    </source>
</evidence>
<comment type="PTM">
    <text evidence="6">Cleaved by autocatalysis into a large and a small subunit.</text>
</comment>
<comment type="catalytic activity">
    <reaction evidence="2 6">
        <text>glutathione + H2O = L-cysteinylglycine + L-glutamate</text>
        <dbReference type="Rhea" id="RHEA:28807"/>
        <dbReference type="ChEBI" id="CHEBI:15377"/>
        <dbReference type="ChEBI" id="CHEBI:29985"/>
        <dbReference type="ChEBI" id="CHEBI:57925"/>
        <dbReference type="ChEBI" id="CHEBI:61694"/>
        <dbReference type="EC" id="3.4.19.13"/>
    </reaction>
</comment>
<dbReference type="EC" id="2.3.2.2" evidence="6"/>
<keyword evidence="6 7" id="KW-0808">Transferase</keyword>